<dbReference type="EMBL" id="LGRX02035913">
    <property type="protein sequence ID" value="KAK3232743.1"/>
    <property type="molecule type" value="Genomic_DNA"/>
</dbReference>
<gene>
    <name evidence="11" type="ORF">CYMTET_56919</name>
</gene>
<keyword evidence="5" id="KW-0812">Transmembrane</keyword>
<dbReference type="InterPro" id="IPR001675">
    <property type="entry name" value="Glyco_trans_29"/>
</dbReference>
<accession>A0AAE0BB80</accession>
<comment type="subcellular location">
    <subcellularLocation>
        <location evidence="1">Golgi apparatus membrane</location>
        <topology evidence="1">Single-pass type II membrane protein</topology>
    </subcellularLocation>
</comment>
<dbReference type="GO" id="GO:0000139">
    <property type="term" value="C:Golgi membrane"/>
    <property type="evidence" value="ECO:0007669"/>
    <property type="project" value="UniProtKB-SubCell"/>
</dbReference>
<evidence type="ECO:0000313" key="12">
    <source>
        <dbReference type="Proteomes" id="UP001190700"/>
    </source>
</evidence>
<evidence type="ECO:0000256" key="2">
    <source>
        <dbReference type="ARBA" id="ARBA00006003"/>
    </source>
</evidence>
<dbReference type="Gene3D" id="3.90.1480.20">
    <property type="entry name" value="Glycosyl transferase family 29"/>
    <property type="match status" value="1"/>
</dbReference>
<feature type="non-terminal residue" evidence="11">
    <location>
        <position position="1"/>
    </location>
</feature>
<comment type="caution">
    <text evidence="11">The sequence shown here is derived from an EMBL/GenBank/DDBJ whole genome shotgun (WGS) entry which is preliminary data.</text>
</comment>
<sequence length="140" mass="16284">VTVPYARHQLYPRLLRTFTGMDSENSHVGILATHLVARAHQIWRQMKGYVEDAMSSIDSVQDYHAKPMTGFFALFFAAQVCEYINLYGFSKYSGRPNEKYHYFDAAKGVSSVHSFDLANEIFRIMAMWPESDLYSRIRYH</sequence>
<keyword evidence="7" id="KW-1133">Transmembrane helix</keyword>
<protein>
    <submittedName>
        <fullName evidence="11">Glycosyltransferase 29 protein</fullName>
    </submittedName>
</protein>
<evidence type="ECO:0000256" key="9">
    <source>
        <dbReference type="ARBA" id="ARBA00023136"/>
    </source>
</evidence>
<evidence type="ECO:0000256" key="8">
    <source>
        <dbReference type="ARBA" id="ARBA00023034"/>
    </source>
</evidence>
<dbReference type="Proteomes" id="UP001190700">
    <property type="component" value="Unassembled WGS sequence"/>
</dbReference>
<evidence type="ECO:0000256" key="10">
    <source>
        <dbReference type="ARBA" id="ARBA00023180"/>
    </source>
</evidence>
<comment type="similarity">
    <text evidence="2">Belongs to the glycosyltransferase 29 family.</text>
</comment>
<proteinExistence type="inferred from homology"/>
<evidence type="ECO:0000256" key="6">
    <source>
        <dbReference type="ARBA" id="ARBA00022968"/>
    </source>
</evidence>
<evidence type="ECO:0000256" key="5">
    <source>
        <dbReference type="ARBA" id="ARBA00022692"/>
    </source>
</evidence>
<keyword evidence="9" id="KW-0472">Membrane</keyword>
<evidence type="ECO:0000256" key="4">
    <source>
        <dbReference type="ARBA" id="ARBA00022679"/>
    </source>
</evidence>
<evidence type="ECO:0000256" key="7">
    <source>
        <dbReference type="ARBA" id="ARBA00022989"/>
    </source>
</evidence>
<name>A0AAE0BB80_9CHLO</name>
<keyword evidence="3" id="KW-0328">Glycosyltransferase</keyword>
<dbReference type="AlphaFoldDB" id="A0AAE0BB80"/>
<keyword evidence="10" id="KW-0325">Glycoprotein</keyword>
<keyword evidence="6" id="KW-0735">Signal-anchor</keyword>
<evidence type="ECO:0000256" key="3">
    <source>
        <dbReference type="ARBA" id="ARBA00022676"/>
    </source>
</evidence>
<keyword evidence="12" id="KW-1185">Reference proteome</keyword>
<evidence type="ECO:0000313" key="11">
    <source>
        <dbReference type="EMBL" id="KAK3232743.1"/>
    </source>
</evidence>
<keyword evidence="4" id="KW-0808">Transferase</keyword>
<dbReference type="GO" id="GO:0008373">
    <property type="term" value="F:sialyltransferase activity"/>
    <property type="evidence" value="ECO:0007669"/>
    <property type="project" value="InterPro"/>
</dbReference>
<reference evidence="11 12" key="1">
    <citation type="journal article" date="2015" name="Genome Biol. Evol.">
        <title>Comparative Genomics of a Bacterivorous Green Alga Reveals Evolutionary Causalities and Consequences of Phago-Mixotrophic Mode of Nutrition.</title>
        <authorList>
            <person name="Burns J.A."/>
            <person name="Paasch A."/>
            <person name="Narechania A."/>
            <person name="Kim E."/>
        </authorList>
    </citation>
    <scope>NUCLEOTIDE SEQUENCE [LARGE SCALE GENOMIC DNA]</scope>
    <source>
        <strain evidence="11 12">PLY_AMNH</strain>
    </source>
</reference>
<organism evidence="11 12">
    <name type="scientific">Cymbomonas tetramitiformis</name>
    <dbReference type="NCBI Taxonomy" id="36881"/>
    <lineage>
        <taxon>Eukaryota</taxon>
        <taxon>Viridiplantae</taxon>
        <taxon>Chlorophyta</taxon>
        <taxon>Pyramimonadophyceae</taxon>
        <taxon>Pyramimonadales</taxon>
        <taxon>Pyramimonadaceae</taxon>
        <taxon>Cymbomonas</taxon>
    </lineage>
</organism>
<dbReference type="InterPro" id="IPR038578">
    <property type="entry name" value="GT29-like_sf"/>
</dbReference>
<keyword evidence="8" id="KW-0333">Golgi apparatus</keyword>
<dbReference type="Pfam" id="PF00777">
    <property type="entry name" value="Glyco_transf_29"/>
    <property type="match status" value="1"/>
</dbReference>
<evidence type="ECO:0000256" key="1">
    <source>
        <dbReference type="ARBA" id="ARBA00004323"/>
    </source>
</evidence>